<keyword evidence="3" id="KW-1185">Reference proteome</keyword>
<dbReference type="Pfam" id="PF03861">
    <property type="entry name" value="ANTAR"/>
    <property type="match status" value="1"/>
</dbReference>
<accession>A0A918IJ87</accession>
<sequence>MPERRQDDSSQFNADHLGPEELARKIGQLQREIGQLQEAVVSHAVIDQAIGVVVSLGGLPPEQGFDVLRTVSQTTNIRLREVAEHIVGWPASKELSEDIRLALKDALSKPGSA</sequence>
<dbReference type="Proteomes" id="UP000618795">
    <property type="component" value="Unassembled WGS sequence"/>
</dbReference>
<dbReference type="EMBL" id="BMTD01000030">
    <property type="protein sequence ID" value="GGV26503.1"/>
    <property type="molecule type" value="Genomic_DNA"/>
</dbReference>
<feature type="domain" description="ANTAR" evidence="1">
    <location>
        <begin position="26"/>
        <end position="87"/>
    </location>
</feature>
<dbReference type="SUPFAM" id="SSF52172">
    <property type="entry name" value="CheY-like"/>
    <property type="match status" value="1"/>
</dbReference>
<evidence type="ECO:0000313" key="2">
    <source>
        <dbReference type="EMBL" id="GGV26503.1"/>
    </source>
</evidence>
<gene>
    <name evidence="2" type="ORF">GCM10010260_78580</name>
</gene>
<organism evidence="2 3">
    <name type="scientific">Streptomyces filipinensis</name>
    <dbReference type="NCBI Taxonomy" id="66887"/>
    <lineage>
        <taxon>Bacteria</taxon>
        <taxon>Bacillati</taxon>
        <taxon>Actinomycetota</taxon>
        <taxon>Actinomycetes</taxon>
        <taxon>Kitasatosporales</taxon>
        <taxon>Streptomycetaceae</taxon>
        <taxon>Streptomyces</taxon>
    </lineage>
</organism>
<evidence type="ECO:0000259" key="1">
    <source>
        <dbReference type="PROSITE" id="PS50921"/>
    </source>
</evidence>
<dbReference type="InterPro" id="IPR011006">
    <property type="entry name" value="CheY-like_superfamily"/>
</dbReference>
<dbReference type="PROSITE" id="PS50921">
    <property type="entry name" value="ANTAR"/>
    <property type="match status" value="1"/>
</dbReference>
<reference evidence="2" key="2">
    <citation type="submission" date="2020-09" db="EMBL/GenBank/DDBJ databases">
        <authorList>
            <person name="Sun Q."/>
            <person name="Ohkuma M."/>
        </authorList>
    </citation>
    <scope>NUCLEOTIDE SEQUENCE</scope>
    <source>
        <strain evidence="2">JCM 4369</strain>
    </source>
</reference>
<evidence type="ECO:0000313" key="3">
    <source>
        <dbReference type="Proteomes" id="UP000618795"/>
    </source>
</evidence>
<dbReference type="SMART" id="SM01012">
    <property type="entry name" value="ANTAR"/>
    <property type="match status" value="1"/>
</dbReference>
<dbReference type="RefSeq" id="WP_191878237.1">
    <property type="nucleotide sequence ID" value="NZ_BMTD01000030.1"/>
</dbReference>
<reference evidence="2" key="1">
    <citation type="journal article" date="2014" name="Int. J. Syst. Evol. Microbiol.">
        <title>Complete genome sequence of Corynebacterium casei LMG S-19264T (=DSM 44701T), isolated from a smear-ripened cheese.</title>
        <authorList>
            <consortium name="US DOE Joint Genome Institute (JGI-PGF)"/>
            <person name="Walter F."/>
            <person name="Albersmeier A."/>
            <person name="Kalinowski J."/>
            <person name="Ruckert C."/>
        </authorList>
    </citation>
    <scope>NUCLEOTIDE SEQUENCE</scope>
    <source>
        <strain evidence="2">JCM 4369</strain>
    </source>
</reference>
<comment type="caution">
    <text evidence="2">The sequence shown here is derived from an EMBL/GenBank/DDBJ whole genome shotgun (WGS) entry which is preliminary data.</text>
</comment>
<dbReference type="AlphaFoldDB" id="A0A918IJ87"/>
<dbReference type="InterPro" id="IPR005561">
    <property type="entry name" value="ANTAR"/>
</dbReference>
<protein>
    <submittedName>
        <fullName evidence="2">ANTAR domain-containing protein</fullName>
    </submittedName>
</protein>
<dbReference type="Gene3D" id="1.10.10.10">
    <property type="entry name" value="Winged helix-like DNA-binding domain superfamily/Winged helix DNA-binding domain"/>
    <property type="match status" value="1"/>
</dbReference>
<dbReference type="InterPro" id="IPR036388">
    <property type="entry name" value="WH-like_DNA-bd_sf"/>
</dbReference>
<dbReference type="GO" id="GO:0003723">
    <property type="term" value="F:RNA binding"/>
    <property type="evidence" value="ECO:0007669"/>
    <property type="project" value="InterPro"/>
</dbReference>
<proteinExistence type="predicted"/>
<name>A0A918IJ87_9ACTN</name>